<reference evidence="1 2" key="1">
    <citation type="submission" date="2018-09" db="EMBL/GenBank/DDBJ databases">
        <authorList>
            <person name="Zhu H."/>
        </authorList>
    </citation>
    <scope>NUCLEOTIDE SEQUENCE [LARGE SCALE GENOMIC DNA]</scope>
    <source>
        <strain evidence="1 2">K1W22B-8</strain>
    </source>
</reference>
<protein>
    <submittedName>
        <fullName evidence="1">Uncharacterized protein</fullName>
    </submittedName>
</protein>
<name>A0A418W9C6_9PROT</name>
<proteinExistence type="predicted"/>
<gene>
    <name evidence="1" type="ORF">D3874_05945</name>
</gene>
<evidence type="ECO:0000313" key="1">
    <source>
        <dbReference type="EMBL" id="RJF86617.1"/>
    </source>
</evidence>
<organism evidence="1 2">
    <name type="scientific">Oleomonas cavernae</name>
    <dbReference type="NCBI Taxonomy" id="2320859"/>
    <lineage>
        <taxon>Bacteria</taxon>
        <taxon>Pseudomonadati</taxon>
        <taxon>Pseudomonadota</taxon>
        <taxon>Alphaproteobacteria</taxon>
        <taxon>Acetobacterales</taxon>
        <taxon>Acetobacteraceae</taxon>
        <taxon>Oleomonas</taxon>
    </lineage>
</organism>
<evidence type="ECO:0000313" key="2">
    <source>
        <dbReference type="Proteomes" id="UP000284605"/>
    </source>
</evidence>
<dbReference type="Proteomes" id="UP000284605">
    <property type="component" value="Unassembled WGS sequence"/>
</dbReference>
<dbReference type="AlphaFoldDB" id="A0A418W9C6"/>
<dbReference type="EMBL" id="QYUK01000011">
    <property type="protein sequence ID" value="RJF86617.1"/>
    <property type="molecule type" value="Genomic_DNA"/>
</dbReference>
<sequence>MPPPDAPSLARDPATIDRFVAAALGGAPYYNFMQLPIDAERLARVADGKPLHYFDWSDLTAAEPPAIERIRALTGLAPSPEPGSPDYDQATLIVREEKPALDTPRPQVSLDPPFYVTPAAAALPAAGCGSYAMSMHPLKPREVGFVTIRIVEGTPARAQQRCLALMLLRALGLMGMAEAASGEAVPADADPQTMLTPQEELFLWLAYQIPVGSDRDTVRKVAAERLEYLAAQP</sequence>
<comment type="caution">
    <text evidence="1">The sequence shown here is derived from an EMBL/GenBank/DDBJ whole genome shotgun (WGS) entry which is preliminary data.</text>
</comment>
<accession>A0A418W9C6</accession>
<keyword evidence="2" id="KW-1185">Reference proteome</keyword>